<keyword evidence="5 7" id="KW-0472">Membrane</keyword>
<proteinExistence type="inferred from homology"/>
<protein>
    <recommendedName>
        <fullName evidence="12">ABC transporter permease</fullName>
    </recommendedName>
</protein>
<evidence type="ECO:0000259" key="9">
    <source>
        <dbReference type="Pfam" id="PF12704"/>
    </source>
</evidence>
<dbReference type="InterPro" id="IPR050250">
    <property type="entry name" value="Macrolide_Exporter_MacB"/>
</dbReference>
<dbReference type="Pfam" id="PF12704">
    <property type="entry name" value="MacB_PCD"/>
    <property type="match status" value="1"/>
</dbReference>
<evidence type="ECO:0000256" key="6">
    <source>
        <dbReference type="ARBA" id="ARBA00038076"/>
    </source>
</evidence>
<reference evidence="10 11" key="1">
    <citation type="submission" date="2024-02" db="EMBL/GenBank/DDBJ databases">
        <title>The Genome Sequence of Enterococcus sp. DIV0159.</title>
        <authorList>
            <person name="Earl A."/>
            <person name="Manson A."/>
            <person name="Gilmore M."/>
            <person name="Sanders J."/>
            <person name="Shea T."/>
            <person name="Howe W."/>
            <person name="Livny J."/>
            <person name="Cuomo C."/>
            <person name="Neafsey D."/>
            <person name="Birren B."/>
        </authorList>
    </citation>
    <scope>NUCLEOTIDE SEQUENCE [LARGE SCALE GENOMIC DNA]</scope>
    <source>
        <strain evidence="10 11">665A</strain>
    </source>
</reference>
<dbReference type="InterPro" id="IPR025857">
    <property type="entry name" value="MacB_PCD"/>
</dbReference>
<evidence type="ECO:0000256" key="2">
    <source>
        <dbReference type="ARBA" id="ARBA00022475"/>
    </source>
</evidence>
<evidence type="ECO:0008006" key="12">
    <source>
        <dbReference type="Google" id="ProtNLM"/>
    </source>
</evidence>
<sequence>MSMNIFNKITLENMKKNRTRTLVTIIGVVLSAAMITAVATFAISLQDYTIRGASERYGKWQVAFPDVTASFVEKQANNAEVANTASIENLGYVALSTSKNPNKPYLFLTGFNQSAFDQLPLKLVSGRLPKDSSEVLIPEHLASNGGVHFAVGDKITLNLGERRQENRVLGQHDPYLTEVKHGEFKEKLVSKMEKAYKVVGICQRPSFEEFAAPGYTLVTVADPAVPSTSRSLFVTLKNPRKVKAYAEKIAGKKSYVLNENVLRFMGLSEDTIFNTLLFSVGGILVLLVMIGSVFLIYNSFVISLNERIHQFGILSSVGATPKQLRNSVLFEGVCIGAIGIPAGALVGLGSIRLVISLVAKNFGNIMYADVPLKLIISVSVLLFAAGISLITILISAYLPARKAANTPVMESIRQTNEVKVEAKSIRTSKIAERLYGLEGTLALKNFKRNKRRYRSIVLSLTLSVVLFVAARSFGAHLQQAAERSVVDSDYDLVFTTPDMPEKELFQLYEELKIVDGVSASSYQAIVNYSTVVPTTELSAAYREGFQDSKTKTHAFSLKIQFIEDSEYQKFLQSLNLPVKEYMGTNAKMTAVAKTKTEKQTNGKSALLNLFAQDKETLTITPKTEDPNAVQQQVDVTFVDTIPLDTLPSQPGESKPYVFMIVAPYQLKEQFSPVGIDQQLGLTFLSDQPAQTVKEMDTIIQKKGIAAAYTLYNAKEIFDQNRNIIFVVNVFTYVFVVMISLIAVANVFNTISTNIKLRRRELAMLRSVGMSDRGFNKMMLFECAFYGLRALLLGIPAASIIAWLIYKGMVAGGAEITFVFPWESMLISILSVFLIVLITMFYAVSKLKKENIIDALRDDLA</sequence>
<dbReference type="Pfam" id="PF02687">
    <property type="entry name" value="FtsX"/>
    <property type="match status" value="2"/>
</dbReference>
<feature type="transmembrane region" description="Helical" evidence="7">
    <location>
        <begin position="729"/>
        <end position="750"/>
    </location>
</feature>
<keyword evidence="3 7" id="KW-0812">Transmembrane</keyword>
<organism evidence="10 11">
    <name type="scientific">Candidatus Enterococcus ferrettii</name>
    <dbReference type="NCBI Taxonomy" id="2815324"/>
    <lineage>
        <taxon>Bacteria</taxon>
        <taxon>Bacillati</taxon>
        <taxon>Bacillota</taxon>
        <taxon>Bacilli</taxon>
        <taxon>Lactobacillales</taxon>
        <taxon>Enterococcaceae</taxon>
        <taxon>Enterococcus</taxon>
    </lineage>
</organism>
<gene>
    <name evidence="10" type="ORF">JZO67_003592</name>
</gene>
<evidence type="ECO:0000256" key="1">
    <source>
        <dbReference type="ARBA" id="ARBA00004651"/>
    </source>
</evidence>
<comment type="caution">
    <text evidence="10">The sequence shown here is derived from an EMBL/GenBank/DDBJ whole genome shotgun (WGS) entry which is preliminary data.</text>
</comment>
<evidence type="ECO:0000256" key="3">
    <source>
        <dbReference type="ARBA" id="ARBA00022692"/>
    </source>
</evidence>
<evidence type="ECO:0000313" key="11">
    <source>
        <dbReference type="Proteomes" id="UP000664357"/>
    </source>
</evidence>
<feature type="transmembrane region" description="Helical" evidence="7">
    <location>
        <begin position="824"/>
        <end position="843"/>
    </location>
</feature>
<name>A0ABV0ESV1_9ENTE</name>
<feature type="transmembrane region" description="Helical" evidence="7">
    <location>
        <begin position="276"/>
        <end position="297"/>
    </location>
</feature>
<dbReference type="PANTHER" id="PTHR30572">
    <property type="entry name" value="MEMBRANE COMPONENT OF TRANSPORTER-RELATED"/>
    <property type="match status" value="1"/>
</dbReference>
<feature type="domain" description="MacB-like periplasmic core" evidence="9">
    <location>
        <begin position="21"/>
        <end position="250"/>
    </location>
</feature>
<keyword evidence="2" id="KW-1003">Cell membrane</keyword>
<accession>A0ABV0ESV1</accession>
<keyword evidence="4 7" id="KW-1133">Transmembrane helix</keyword>
<dbReference type="Proteomes" id="UP000664357">
    <property type="component" value="Unassembled WGS sequence"/>
</dbReference>
<comment type="subcellular location">
    <subcellularLocation>
        <location evidence="1">Cell membrane</location>
        <topology evidence="1">Multi-pass membrane protein</topology>
    </subcellularLocation>
</comment>
<evidence type="ECO:0000256" key="7">
    <source>
        <dbReference type="SAM" id="Phobius"/>
    </source>
</evidence>
<comment type="similarity">
    <text evidence="6">Belongs to the ABC-4 integral membrane protein family.</text>
</comment>
<feature type="domain" description="ABC3 transporter permease C-terminal" evidence="8">
    <location>
        <begin position="283"/>
        <end position="406"/>
    </location>
</feature>
<dbReference type="EMBL" id="JAFREL020000003">
    <property type="protein sequence ID" value="MEO1771611.1"/>
    <property type="molecule type" value="Genomic_DNA"/>
</dbReference>
<feature type="domain" description="ABC3 transporter permease C-terminal" evidence="8">
    <location>
        <begin position="733"/>
        <end position="851"/>
    </location>
</feature>
<feature type="transmembrane region" description="Helical" evidence="7">
    <location>
        <begin position="782"/>
        <end position="804"/>
    </location>
</feature>
<feature type="transmembrane region" description="Helical" evidence="7">
    <location>
        <begin position="456"/>
        <end position="474"/>
    </location>
</feature>
<feature type="transmembrane region" description="Helical" evidence="7">
    <location>
        <begin position="375"/>
        <end position="398"/>
    </location>
</feature>
<evidence type="ECO:0000256" key="5">
    <source>
        <dbReference type="ARBA" id="ARBA00023136"/>
    </source>
</evidence>
<evidence type="ECO:0000256" key="4">
    <source>
        <dbReference type="ARBA" id="ARBA00022989"/>
    </source>
</evidence>
<feature type="transmembrane region" description="Helical" evidence="7">
    <location>
        <begin position="328"/>
        <end position="355"/>
    </location>
</feature>
<feature type="transmembrane region" description="Helical" evidence="7">
    <location>
        <begin position="21"/>
        <end position="45"/>
    </location>
</feature>
<keyword evidence="11" id="KW-1185">Reference proteome</keyword>
<dbReference type="InterPro" id="IPR003838">
    <property type="entry name" value="ABC3_permease_C"/>
</dbReference>
<dbReference type="PANTHER" id="PTHR30572:SF4">
    <property type="entry name" value="ABC TRANSPORTER PERMEASE YTRF"/>
    <property type="match status" value="1"/>
</dbReference>
<evidence type="ECO:0000259" key="8">
    <source>
        <dbReference type="Pfam" id="PF02687"/>
    </source>
</evidence>
<evidence type="ECO:0000313" key="10">
    <source>
        <dbReference type="EMBL" id="MEO1771611.1"/>
    </source>
</evidence>